<proteinExistence type="predicted"/>
<keyword evidence="1" id="KW-0175">Coiled coil</keyword>
<protein>
    <submittedName>
        <fullName evidence="3">Uncharacterized protein</fullName>
    </submittedName>
</protein>
<evidence type="ECO:0000256" key="2">
    <source>
        <dbReference type="SAM" id="MobiDB-lite"/>
    </source>
</evidence>
<evidence type="ECO:0000256" key="1">
    <source>
        <dbReference type="SAM" id="Coils"/>
    </source>
</evidence>
<dbReference type="Proteomes" id="UP000324351">
    <property type="component" value="Unassembled WGS sequence"/>
</dbReference>
<dbReference type="AlphaFoldDB" id="A0A5B1M554"/>
<evidence type="ECO:0000313" key="4">
    <source>
        <dbReference type="Proteomes" id="UP000324351"/>
    </source>
</evidence>
<dbReference type="RefSeq" id="WP_149750353.1">
    <property type="nucleotide sequence ID" value="NZ_VUJW01000003.1"/>
</dbReference>
<feature type="compositionally biased region" description="Basic and acidic residues" evidence="2">
    <location>
        <begin position="198"/>
        <end position="207"/>
    </location>
</feature>
<feature type="region of interest" description="Disordered" evidence="2">
    <location>
        <begin position="179"/>
        <end position="207"/>
    </location>
</feature>
<reference evidence="3 4" key="2">
    <citation type="submission" date="2019-09" db="EMBL/GenBank/DDBJ databases">
        <authorList>
            <person name="Jin C."/>
        </authorList>
    </citation>
    <scope>NUCLEOTIDE SEQUENCE [LARGE SCALE GENOMIC DNA]</scope>
    <source>
        <strain evidence="3 4">BN140041</strain>
    </source>
</reference>
<comment type="caution">
    <text evidence="3">The sequence shown here is derived from an EMBL/GenBank/DDBJ whole genome shotgun (WGS) entry which is preliminary data.</text>
</comment>
<sequence>MTEPTTYVEPGEQLPDETGKAYAAFRAYLEAGPGRSVVKVAAECNKSASLLHRWSSRHRWQARVEAWDAAMRRTYDEELREARRESARRHLRVAREALRKVEERLNGLDAADLSPSDLTRLWDVAAKIERDVLGEPHRVTISGPEGGPIPVTDVATLDDEARRDRLAALRREIDTRLEEARAAAEPLSPPTTTGAAHTHREDTWPCR</sequence>
<accession>A0A5B1M554</accession>
<organism evidence="3 4">
    <name type="scientific">Nocardioides antri</name>
    <dbReference type="NCBI Taxonomy" id="2607659"/>
    <lineage>
        <taxon>Bacteria</taxon>
        <taxon>Bacillati</taxon>
        <taxon>Actinomycetota</taxon>
        <taxon>Actinomycetes</taxon>
        <taxon>Propionibacteriales</taxon>
        <taxon>Nocardioidaceae</taxon>
        <taxon>Nocardioides</taxon>
    </lineage>
</organism>
<evidence type="ECO:0000313" key="3">
    <source>
        <dbReference type="EMBL" id="KAA1427864.1"/>
    </source>
</evidence>
<keyword evidence="4" id="KW-1185">Reference proteome</keyword>
<gene>
    <name evidence="3" type="ORF">F0U47_10615</name>
</gene>
<feature type="coiled-coil region" evidence="1">
    <location>
        <begin position="84"/>
        <end position="111"/>
    </location>
</feature>
<dbReference type="EMBL" id="VUJW01000003">
    <property type="protein sequence ID" value="KAA1427864.1"/>
    <property type="molecule type" value="Genomic_DNA"/>
</dbReference>
<reference evidence="3 4" key="1">
    <citation type="submission" date="2019-09" db="EMBL/GenBank/DDBJ databases">
        <title>Nocardioides panacisoli sp. nov., isolated from the soil of a ginseng field.</title>
        <authorList>
            <person name="Cho C."/>
        </authorList>
    </citation>
    <scope>NUCLEOTIDE SEQUENCE [LARGE SCALE GENOMIC DNA]</scope>
    <source>
        <strain evidence="3 4">BN140041</strain>
    </source>
</reference>
<name>A0A5B1M554_9ACTN</name>